<dbReference type="InterPro" id="IPR007445">
    <property type="entry name" value="PilO"/>
</dbReference>
<dbReference type="Proteomes" id="UP000462621">
    <property type="component" value="Unassembled WGS sequence"/>
</dbReference>
<keyword evidence="1" id="KW-1133">Transmembrane helix</keyword>
<name>A0A7X4RTS7_9VIBR</name>
<accession>A0A7X4RTS7</accession>
<dbReference type="GO" id="GO:0043107">
    <property type="term" value="P:type IV pilus-dependent motility"/>
    <property type="evidence" value="ECO:0007669"/>
    <property type="project" value="InterPro"/>
</dbReference>
<keyword evidence="1" id="KW-0472">Membrane</keyword>
<evidence type="ECO:0000313" key="3">
    <source>
        <dbReference type="Proteomes" id="UP000462621"/>
    </source>
</evidence>
<dbReference type="RefSeq" id="WP_161154042.1">
    <property type="nucleotide sequence ID" value="NZ_WEKT01000006.1"/>
</dbReference>
<evidence type="ECO:0000256" key="1">
    <source>
        <dbReference type="SAM" id="Phobius"/>
    </source>
</evidence>
<dbReference type="GO" id="GO:0043683">
    <property type="term" value="P:type IV pilus assembly"/>
    <property type="evidence" value="ECO:0007669"/>
    <property type="project" value="InterPro"/>
</dbReference>
<feature type="transmembrane region" description="Helical" evidence="1">
    <location>
        <begin position="21"/>
        <end position="40"/>
    </location>
</feature>
<keyword evidence="3" id="KW-1185">Reference proteome</keyword>
<sequence length="213" mass="24116">MKERWLVLCDHFANRSMREKVLIVLSGLVVICLLIQTVLIDPLFQKNKLIEQRIAEATKVNRGLMSEINLLQKQLSANPDIEVDKQFDSLQQQSQQLSMTISQVIDGMVSPSQMAKLLESVLANGKKLNLVSLTSLPAKPVGTNKADNSYYIHPVRIELTGQYFAIQSYLSALESLPVKYYWHSLKYTVEDYPQARLILVVYTIGSREEFIGG</sequence>
<keyword evidence="1" id="KW-0812">Transmembrane</keyword>
<dbReference type="AlphaFoldDB" id="A0A7X4RTS7"/>
<dbReference type="Pfam" id="PF04350">
    <property type="entry name" value="PilO"/>
    <property type="match status" value="1"/>
</dbReference>
<evidence type="ECO:0000313" key="2">
    <source>
        <dbReference type="EMBL" id="MZI92738.1"/>
    </source>
</evidence>
<organism evidence="2 3">
    <name type="scientific">Vibrio eleionomae</name>
    <dbReference type="NCBI Taxonomy" id="2653505"/>
    <lineage>
        <taxon>Bacteria</taxon>
        <taxon>Pseudomonadati</taxon>
        <taxon>Pseudomonadota</taxon>
        <taxon>Gammaproteobacteria</taxon>
        <taxon>Vibrionales</taxon>
        <taxon>Vibrionaceae</taxon>
        <taxon>Vibrio</taxon>
    </lineage>
</organism>
<comment type="caution">
    <text evidence="2">The sequence shown here is derived from an EMBL/GenBank/DDBJ whole genome shotgun (WGS) entry which is preliminary data.</text>
</comment>
<proteinExistence type="predicted"/>
<protein>
    <submittedName>
        <fullName evidence="2">Type 4a pilus biogenesis protein PilO</fullName>
    </submittedName>
</protein>
<dbReference type="EMBL" id="WEKT01000006">
    <property type="protein sequence ID" value="MZI92738.1"/>
    <property type="molecule type" value="Genomic_DNA"/>
</dbReference>
<reference evidence="2 3" key="1">
    <citation type="submission" date="2019-10" db="EMBL/GenBank/DDBJ databases">
        <title>Vibrio sp. nov. isolated from a shrimp pond.</title>
        <authorList>
            <person name="Gomez-Gil B."/>
            <person name="Enciso-Ibarra J."/>
            <person name="Enciso-Ibarra K."/>
            <person name="Bolan-Mejia C."/>
        </authorList>
    </citation>
    <scope>NUCLEOTIDE SEQUENCE [LARGE SCALE GENOMIC DNA]</scope>
    <source>
        <strain evidence="2 3">CAIM 722</strain>
    </source>
</reference>
<gene>
    <name evidence="2" type="primary">pilO</name>
    <name evidence="2" type="ORF">F9817_05970</name>
</gene>